<evidence type="ECO:0000256" key="4">
    <source>
        <dbReference type="ARBA" id="ARBA00022827"/>
    </source>
</evidence>
<evidence type="ECO:0000256" key="1">
    <source>
        <dbReference type="ARBA" id="ARBA00001974"/>
    </source>
</evidence>
<keyword evidence="3 5" id="KW-0285">Flavoprotein</keyword>
<reference evidence="9 10" key="1">
    <citation type="submission" date="2023-02" db="EMBL/GenBank/DDBJ databases">
        <title>Genome sequence of Sphingomonas naphthae.</title>
        <authorList>
            <person name="Kim S."/>
            <person name="Heo J."/>
            <person name="Kwon S.-W."/>
        </authorList>
    </citation>
    <scope>NUCLEOTIDE SEQUENCE [LARGE SCALE GENOMIC DNA]</scope>
    <source>
        <strain evidence="9 10">KACC 18716</strain>
    </source>
</reference>
<dbReference type="Proteomes" id="UP001220395">
    <property type="component" value="Chromosome"/>
</dbReference>
<evidence type="ECO:0000313" key="9">
    <source>
        <dbReference type="EMBL" id="WCT72196.1"/>
    </source>
</evidence>
<organism evidence="9 10">
    <name type="scientific">Sphingomonas naphthae</name>
    <dbReference type="NCBI Taxonomy" id="1813468"/>
    <lineage>
        <taxon>Bacteria</taxon>
        <taxon>Pseudomonadati</taxon>
        <taxon>Pseudomonadota</taxon>
        <taxon>Alphaproteobacteria</taxon>
        <taxon>Sphingomonadales</taxon>
        <taxon>Sphingomonadaceae</taxon>
        <taxon>Sphingomonas</taxon>
    </lineage>
</organism>
<dbReference type="InterPro" id="IPR009075">
    <property type="entry name" value="AcylCo_DH/oxidase_C"/>
</dbReference>
<sequence length="376" mass="41520">MREPEIEAFRDSVARFFTRHVPPERSAKWRADGQVEIGFWKEAAEAGLLGVSIPSEYGGGGGDFRHDIVIFEEVVRHDVSGFYVTGHNGVVTPYVLKHGTDEQKRRWLPRLCSGELRAAIAMSEPGTGSDVQQIRTTAARDGDGYRINGAKTFISNGQGGNFIVVAAKTDPGAKARGVSLLIVETDDAPGFRRGRKLKKIGQDAADTSEMFFDDVWVPAANLLGAVEGQGFRQMMTELPRERLVISTVALANVEAAMTTTLDYTRNRKAFGQPILDFQNTQFRLAELKTEATLARVFLNHCIEQQAADALDNATAAMCKLYTTELLGRTVDQCLQFHGGYGYVEDYPIARLYRDARVCRVYGGSSEIMKIIIARTL</sequence>
<dbReference type="InterPro" id="IPR037069">
    <property type="entry name" value="AcylCoA_DH/ox_N_sf"/>
</dbReference>
<dbReference type="Pfam" id="PF02771">
    <property type="entry name" value="Acyl-CoA_dh_N"/>
    <property type="match status" value="1"/>
</dbReference>
<feature type="domain" description="Acyl-CoA oxidase/dehydrogenase middle" evidence="7">
    <location>
        <begin position="119"/>
        <end position="215"/>
    </location>
</feature>
<evidence type="ECO:0000256" key="5">
    <source>
        <dbReference type="RuleBase" id="RU362125"/>
    </source>
</evidence>
<evidence type="ECO:0000313" key="10">
    <source>
        <dbReference type="Proteomes" id="UP001220395"/>
    </source>
</evidence>
<keyword evidence="10" id="KW-1185">Reference proteome</keyword>
<protein>
    <submittedName>
        <fullName evidence="9">Acyl-CoA dehydrogenase family protein</fullName>
    </submittedName>
</protein>
<dbReference type="PANTHER" id="PTHR43884">
    <property type="entry name" value="ACYL-COA DEHYDROGENASE"/>
    <property type="match status" value="1"/>
</dbReference>
<dbReference type="EMBL" id="CP117411">
    <property type="protein sequence ID" value="WCT72196.1"/>
    <property type="molecule type" value="Genomic_DNA"/>
</dbReference>
<feature type="domain" description="Acyl-CoA dehydrogenase/oxidase N-terminal" evidence="8">
    <location>
        <begin position="4"/>
        <end position="115"/>
    </location>
</feature>
<dbReference type="Gene3D" id="1.20.140.10">
    <property type="entry name" value="Butyryl-CoA Dehydrogenase, subunit A, domain 3"/>
    <property type="match status" value="1"/>
</dbReference>
<evidence type="ECO:0000256" key="3">
    <source>
        <dbReference type="ARBA" id="ARBA00022630"/>
    </source>
</evidence>
<dbReference type="Gene3D" id="1.10.540.10">
    <property type="entry name" value="Acyl-CoA dehydrogenase/oxidase, N-terminal domain"/>
    <property type="match status" value="1"/>
</dbReference>
<comment type="cofactor">
    <cofactor evidence="1 5">
        <name>FAD</name>
        <dbReference type="ChEBI" id="CHEBI:57692"/>
    </cofactor>
</comment>
<gene>
    <name evidence="9" type="ORF">PQ455_11135</name>
</gene>
<evidence type="ECO:0000259" key="8">
    <source>
        <dbReference type="Pfam" id="PF02771"/>
    </source>
</evidence>
<keyword evidence="5" id="KW-0560">Oxidoreductase</keyword>
<dbReference type="InterPro" id="IPR006089">
    <property type="entry name" value="Acyl-CoA_DH_CS"/>
</dbReference>
<evidence type="ECO:0000256" key="2">
    <source>
        <dbReference type="ARBA" id="ARBA00009347"/>
    </source>
</evidence>
<evidence type="ECO:0000259" key="6">
    <source>
        <dbReference type="Pfam" id="PF00441"/>
    </source>
</evidence>
<name>A0ABY7TG43_9SPHN</name>
<dbReference type="RefSeq" id="WP_273686150.1">
    <property type="nucleotide sequence ID" value="NZ_CP117411.1"/>
</dbReference>
<dbReference type="InterPro" id="IPR046373">
    <property type="entry name" value="Acyl-CoA_Oxase/DH_mid-dom_sf"/>
</dbReference>
<feature type="domain" description="Acyl-CoA dehydrogenase/oxidase C-terminal" evidence="6">
    <location>
        <begin position="228"/>
        <end position="375"/>
    </location>
</feature>
<dbReference type="PIRSF" id="PIRSF016578">
    <property type="entry name" value="HsaA"/>
    <property type="match status" value="1"/>
</dbReference>
<dbReference type="PANTHER" id="PTHR43884:SF12">
    <property type="entry name" value="ISOVALERYL-COA DEHYDROGENASE, MITOCHONDRIAL-RELATED"/>
    <property type="match status" value="1"/>
</dbReference>
<dbReference type="SUPFAM" id="SSF56645">
    <property type="entry name" value="Acyl-CoA dehydrogenase NM domain-like"/>
    <property type="match status" value="1"/>
</dbReference>
<evidence type="ECO:0000259" key="7">
    <source>
        <dbReference type="Pfam" id="PF02770"/>
    </source>
</evidence>
<accession>A0ABY7TG43</accession>
<dbReference type="Pfam" id="PF02770">
    <property type="entry name" value="Acyl-CoA_dh_M"/>
    <property type="match status" value="1"/>
</dbReference>
<dbReference type="PROSITE" id="PS00073">
    <property type="entry name" value="ACYL_COA_DH_2"/>
    <property type="match status" value="1"/>
</dbReference>
<dbReference type="InterPro" id="IPR006091">
    <property type="entry name" value="Acyl-CoA_Oxase/DH_mid-dom"/>
</dbReference>
<dbReference type="InterPro" id="IPR013786">
    <property type="entry name" value="AcylCoA_DH/ox_N"/>
</dbReference>
<keyword evidence="4 5" id="KW-0274">FAD</keyword>
<dbReference type="SUPFAM" id="SSF47203">
    <property type="entry name" value="Acyl-CoA dehydrogenase C-terminal domain-like"/>
    <property type="match status" value="1"/>
</dbReference>
<comment type="similarity">
    <text evidence="2 5">Belongs to the acyl-CoA dehydrogenase family.</text>
</comment>
<dbReference type="InterPro" id="IPR036250">
    <property type="entry name" value="AcylCo_DH-like_C"/>
</dbReference>
<dbReference type="Pfam" id="PF00441">
    <property type="entry name" value="Acyl-CoA_dh_1"/>
    <property type="match status" value="1"/>
</dbReference>
<dbReference type="Gene3D" id="2.40.110.10">
    <property type="entry name" value="Butyryl-CoA Dehydrogenase, subunit A, domain 2"/>
    <property type="match status" value="1"/>
</dbReference>
<dbReference type="InterPro" id="IPR009100">
    <property type="entry name" value="AcylCoA_DH/oxidase_NM_dom_sf"/>
</dbReference>
<proteinExistence type="inferred from homology"/>